<keyword evidence="4 8" id="KW-0560">Oxidoreductase</keyword>
<dbReference type="SUPFAM" id="SSF50022">
    <property type="entry name" value="ISP domain"/>
    <property type="match status" value="1"/>
</dbReference>
<protein>
    <submittedName>
        <fullName evidence="8">Aromatic ring-hydroxylating dioxygenase subunit alpha</fullName>
        <ecNumber evidence="8">1.14.13.-</ecNumber>
    </submittedName>
</protein>
<dbReference type="InterPro" id="IPR017941">
    <property type="entry name" value="Rieske_2Fe-2S"/>
</dbReference>
<comment type="cofactor">
    <cofactor evidence="1">
        <name>Fe cation</name>
        <dbReference type="ChEBI" id="CHEBI:24875"/>
    </cofactor>
</comment>
<dbReference type="CDD" id="cd08884">
    <property type="entry name" value="RHO_alpha_C_GbcA-like"/>
    <property type="match status" value="1"/>
</dbReference>
<keyword evidence="2" id="KW-0001">2Fe-2S</keyword>
<dbReference type="GO" id="GO:0051213">
    <property type="term" value="F:dioxygenase activity"/>
    <property type="evidence" value="ECO:0007669"/>
    <property type="project" value="UniProtKB-KW"/>
</dbReference>
<evidence type="ECO:0000313" key="8">
    <source>
        <dbReference type="EMBL" id="MFC5176779.1"/>
    </source>
</evidence>
<reference evidence="9" key="1">
    <citation type="journal article" date="2019" name="Int. J. Syst. Evol. Microbiol.">
        <title>The Global Catalogue of Microorganisms (GCM) 10K type strain sequencing project: providing services to taxonomists for standard genome sequencing and annotation.</title>
        <authorList>
            <consortium name="The Broad Institute Genomics Platform"/>
            <consortium name="The Broad Institute Genome Sequencing Center for Infectious Disease"/>
            <person name="Wu L."/>
            <person name="Ma J."/>
        </authorList>
    </citation>
    <scope>NUCLEOTIDE SEQUENCE [LARGE SCALE GENOMIC DNA]</scope>
    <source>
        <strain evidence="9">DFY41</strain>
    </source>
</reference>
<dbReference type="CDD" id="cd03469">
    <property type="entry name" value="Rieske_RO_Alpha_N"/>
    <property type="match status" value="1"/>
</dbReference>
<accession>A0ABW0BHI6</accession>
<dbReference type="PANTHER" id="PTHR43756">
    <property type="entry name" value="CHOLINE MONOOXYGENASE, CHLOROPLASTIC"/>
    <property type="match status" value="1"/>
</dbReference>
<evidence type="ECO:0000256" key="5">
    <source>
        <dbReference type="ARBA" id="ARBA00023004"/>
    </source>
</evidence>
<evidence type="ECO:0000256" key="6">
    <source>
        <dbReference type="ARBA" id="ARBA00023014"/>
    </source>
</evidence>
<comment type="caution">
    <text evidence="8">The sequence shown here is derived from an EMBL/GenBank/DDBJ whole genome shotgun (WGS) entry which is preliminary data.</text>
</comment>
<proteinExistence type="predicted"/>
<evidence type="ECO:0000256" key="3">
    <source>
        <dbReference type="ARBA" id="ARBA00022723"/>
    </source>
</evidence>
<evidence type="ECO:0000256" key="4">
    <source>
        <dbReference type="ARBA" id="ARBA00023002"/>
    </source>
</evidence>
<dbReference type="Gene3D" id="2.102.10.10">
    <property type="entry name" value="Rieske [2Fe-2S] iron-sulphur domain"/>
    <property type="match status" value="1"/>
</dbReference>
<dbReference type="RefSeq" id="WP_378589331.1">
    <property type="nucleotide sequence ID" value="NZ_JBHSKD010000008.1"/>
</dbReference>
<keyword evidence="8" id="KW-0223">Dioxygenase</keyword>
<dbReference type="InterPro" id="IPR001663">
    <property type="entry name" value="Rng_hydr_dOase-A"/>
</dbReference>
<sequence length="387" mass="42340">MLATGTIPPAPLDPAQVALALAPLGQSRCLPRSAYLDDAVLAWEREHLFGGWICVGRSTDIATGGMAAENVGEYGVLLTRDKEGVLRGFENACRHRGHELLPCGSSTTTRAIVCPYHAWSYRLDGSLIGAPGHQDVDLDKAALGLKPVAVQEWHGWVFVDRAGRGGPFTEHVGDLEAIVADYDADQLVTPEVHEYDVAANWKVVVENYQECYHCSMIHPELCRVSPPDSGENIETDGDWVGGWMDLRTGAETMSLDGRSGGTAIKRLDEHERRTVMYVAVLPNLLISLHPDYVMSHLLTPLTPDLTRIRCSWAFPRETAAAEGFDPSYAVDFWDLTNRQDWAACESVQRGMKAPGYEPGPLAPDEDGVHHFVSYLARAYQGSAATTA</sequence>
<keyword evidence="3" id="KW-0479">Metal-binding</keyword>
<dbReference type="Pfam" id="PF00848">
    <property type="entry name" value="Ring_hydroxyl_A"/>
    <property type="match status" value="1"/>
</dbReference>
<dbReference type="EC" id="1.14.13.-" evidence="8"/>
<dbReference type="Gene3D" id="3.90.380.10">
    <property type="entry name" value="Naphthalene 1,2-dioxygenase Alpha Subunit, Chain A, domain 1"/>
    <property type="match status" value="2"/>
</dbReference>
<keyword evidence="5" id="KW-0408">Iron</keyword>
<dbReference type="PRINTS" id="PR00090">
    <property type="entry name" value="RNGDIOXGNASE"/>
</dbReference>
<dbReference type="Pfam" id="PF00355">
    <property type="entry name" value="Rieske"/>
    <property type="match status" value="1"/>
</dbReference>
<dbReference type="EMBL" id="JBHSKD010000008">
    <property type="protein sequence ID" value="MFC5176779.1"/>
    <property type="molecule type" value="Genomic_DNA"/>
</dbReference>
<dbReference type="SUPFAM" id="SSF55961">
    <property type="entry name" value="Bet v1-like"/>
    <property type="match status" value="1"/>
</dbReference>
<evidence type="ECO:0000256" key="1">
    <source>
        <dbReference type="ARBA" id="ARBA00001962"/>
    </source>
</evidence>
<dbReference type="PROSITE" id="PS51296">
    <property type="entry name" value="RIESKE"/>
    <property type="match status" value="1"/>
</dbReference>
<dbReference type="PANTHER" id="PTHR43756:SF5">
    <property type="entry name" value="CHOLINE MONOOXYGENASE, CHLOROPLASTIC"/>
    <property type="match status" value="1"/>
</dbReference>
<feature type="domain" description="Rieske" evidence="7">
    <location>
        <begin position="53"/>
        <end position="159"/>
    </location>
</feature>
<dbReference type="InterPro" id="IPR036922">
    <property type="entry name" value="Rieske_2Fe-2S_sf"/>
</dbReference>
<evidence type="ECO:0000313" key="9">
    <source>
        <dbReference type="Proteomes" id="UP001596087"/>
    </source>
</evidence>
<gene>
    <name evidence="8" type="ORF">ACFPGP_08845</name>
</gene>
<dbReference type="Proteomes" id="UP001596087">
    <property type="component" value="Unassembled WGS sequence"/>
</dbReference>
<name>A0ABW0BHI6_9ACTN</name>
<dbReference type="InterPro" id="IPR015879">
    <property type="entry name" value="Ring_hydroxy_dOase_asu_C_dom"/>
</dbReference>
<evidence type="ECO:0000259" key="7">
    <source>
        <dbReference type="PROSITE" id="PS51296"/>
    </source>
</evidence>
<organism evidence="8 9">
    <name type="scientific">Nocardioides taihuensis</name>
    <dbReference type="NCBI Taxonomy" id="1835606"/>
    <lineage>
        <taxon>Bacteria</taxon>
        <taxon>Bacillati</taxon>
        <taxon>Actinomycetota</taxon>
        <taxon>Actinomycetes</taxon>
        <taxon>Propionibacteriales</taxon>
        <taxon>Nocardioidaceae</taxon>
        <taxon>Nocardioides</taxon>
    </lineage>
</organism>
<keyword evidence="6" id="KW-0411">Iron-sulfur</keyword>
<evidence type="ECO:0000256" key="2">
    <source>
        <dbReference type="ARBA" id="ARBA00022714"/>
    </source>
</evidence>
<keyword evidence="9" id="KW-1185">Reference proteome</keyword>